<evidence type="ECO:0000256" key="1">
    <source>
        <dbReference type="SAM" id="Phobius"/>
    </source>
</evidence>
<keyword evidence="1" id="KW-1133">Transmembrane helix</keyword>
<dbReference type="OrthoDB" id="673991at2"/>
<feature type="transmembrane region" description="Helical" evidence="1">
    <location>
        <begin position="7"/>
        <end position="27"/>
    </location>
</feature>
<gene>
    <name evidence="2" type="ORF">LX77_01728</name>
</gene>
<evidence type="ECO:0008006" key="4">
    <source>
        <dbReference type="Google" id="ProtNLM"/>
    </source>
</evidence>
<protein>
    <recommendedName>
        <fullName evidence="4">DUF2938 domain-containing protein</fullName>
    </recommendedName>
</protein>
<feature type="transmembrane region" description="Helical" evidence="1">
    <location>
        <begin position="56"/>
        <end position="74"/>
    </location>
</feature>
<evidence type="ECO:0000313" key="2">
    <source>
        <dbReference type="EMBL" id="RAJ24732.1"/>
    </source>
</evidence>
<sequence>MSFTIFILAWLISVVWMTLFSALWSALSGNQFMESALISRLLNANLDKTTSQKQTYVLGWVIHFALGIVFLGIYEVLWEITNLERSLIWGLVFGGILGVLGVLGWKFLFKTLNFPSDFNYTQYYIHIFFAHLVFSFTALFVYHWFY</sequence>
<dbReference type="AlphaFoldDB" id="A0A327S8R1"/>
<keyword evidence="3" id="KW-1185">Reference proteome</keyword>
<organism evidence="2 3">
    <name type="scientific">Gelidibacter algens</name>
    <dbReference type="NCBI Taxonomy" id="49280"/>
    <lineage>
        <taxon>Bacteria</taxon>
        <taxon>Pseudomonadati</taxon>
        <taxon>Bacteroidota</taxon>
        <taxon>Flavobacteriia</taxon>
        <taxon>Flavobacteriales</taxon>
        <taxon>Flavobacteriaceae</taxon>
        <taxon>Gelidibacter</taxon>
    </lineage>
</organism>
<keyword evidence="1" id="KW-0812">Transmembrane</keyword>
<evidence type="ECO:0000313" key="3">
    <source>
        <dbReference type="Proteomes" id="UP000248987"/>
    </source>
</evidence>
<comment type="caution">
    <text evidence="2">The sequence shown here is derived from an EMBL/GenBank/DDBJ whole genome shotgun (WGS) entry which is preliminary data.</text>
</comment>
<proteinExistence type="predicted"/>
<feature type="transmembrane region" description="Helical" evidence="1">
    <location>
        <begin position="86"/>
        <end position="108"/>
    </location>
</feature>
<dbReference type="RefSeq" id="WP_111625848.1">
    <property type="nucleotide sequence ID" value="NZ_LZRN01000063.1"/>
</dbReference>
<name>A0A327S8R1_9FLAO</name>
<feature type="transmembrane region" description="Helical" evidence="1">
    <location>
        <begin position="123"/>
        <end position="145"/>
    </location>
</feature>
<dbReference type="Proteomes" id="UP000248987">
    <property type="component" value="Unassembled WGS sequence"/>
</dbReference>
<keyword evidence="1" id="KW-0472">Membrane</keyword>
<dbReference type="EMBL" id="QLLQ01000005">
    <property type="protein sequence ID" value="RAJ24732.1"/>
    <property type="molecule type" value="Genomic_DNA"/>
</dbReference>
<accession>A0A327S8R1</accession>
<reference evidence="2 3" key="1">
    <citation type="submission" date="2018-06" db="EMBL/GenBank/DDBJ databases">
        <title>Genomic Encyclopedia of Archaeal and Bacterial Type Strains, Phase II (KMG-II): from individual species to whole genera.</title>
        <authorList>
            <person name="Goeker M."/>
        </authorList>
    </citation>
    <scope>NUCLEOTIDE SEQUENCE [LARGE SCALE GENOMIC DNA]</scope>
    <source>
        <strain evidence="2 3">DSM 12408</strain>
    </source>
</reference>